<sequence length="134" mass="14753">MNPQGFLPVKPLPAFVVQCGQAVADLVYWTTGMRVPYQEGLMLIVSSIVMAVFIVLWVIIDLGNRADKRAHMAVLEARQPNARTTVHRRSVEADRAAERLQAAAGGSELVADGERPYWRDGAHSAAYGLRRRGP</sequence>
<feature type="transmembrane region" description="Helical" evidence="1">
    <location>
        <begin position="40"/>
        <end position="60"/>
    </location>
</feature>
<evidence type="ECO:0000313" key="2">
    <source>
        <dbReference type="EMBL" id="KAG2497763.1"/>
    </source>
</evidence>
<dbReference type="AlphaFoldDB" id="A0A835Y7Z7"/>
<keyword evidence="1" id="KW-0472">Membrane</keyword>
<protein>
    <submittedName>
        <fullName evidence="2">Uncharacterized protein</fullName>
    </submittedName>
</protein>
<dbReference type="OrthoDB" id="542617at2759"/>
<dbReference type="EMBL" id="JAEHOE010000012">
    <property type="protein sequence ID" value="KAG2497763.1"/>
    <property type="molecule type" value="Genomic_DNA"/>
</dbReference>
<evidence type="ECO:0000313" key="3">
    <source>
        <dbReference type="Proteomes" id="UP000612055"/>
    </source>
</evidence>
<accession>A0A835Y7Z7</accession>
<proteinExistence type="predicted"/>
<reference evidence="2" key="1">
    <citation type="journal article" date="2020" name="bioRxiv">
        <title>Comparative genomics of Chlamydomonas.</title>
        <authorList>
            <person name="Craig R.J."/>
            <person name="Hasan A.R."/>
            <person name="Ness R.W."/>
            <person name="Keightley P.D."/>
        </authorList>
    </citation>
    <scope>NUCLEOTIDE SEQUENCE</scope>
    <source>
        <strain evidence="2">CCAP 11/70</strain>
    </source>
</reference>
<evidence type="ECO:0000256" key="1">
    <source>
        <dbReference type="SAM" id="Phobius"/>
    </source>
</evidence>
<organism evidence="2 3">
    <name type="scientific">Edaphochlamys debaryana</name>
    <dbReference type="NCBI Taxonomy" id="47281"/>
    <lineage>
        <taxon>Eukaryota</taxon>
        <taxon>Viridiplantae</taxon>
        <taxon>Chlorophyta</taxon>
        <taxon>core chlorophytes</taxon>
        <taxon>Chlorophyceae</taxon>
        <taxon>CS clade</taxon>
        <taxon>Chlamydomonadales</taxon>
        <taxon>Chlamydomonadales incertae sedis</taxon>
        <taxon>Edaphochlamys</taxon>
    </lineage>
</organism>
<dbReference type="Proteomes" id="UP000612055">
    <property type="component" value="Unassembled WGS sequence"/>
</dbReference>
<keyword evidence="1" id="KW-0812">Transmembrane</keyword>
<keyword evidence="3" id="KW-1185">Reference proteome</keyword>
<gene>
    <name evidence="2" type="ORF">HYH03_004035</name>
</gene>
<name>A0A835Y7Z7_9CHLO</name>
<keyword evidence="1" id="KW-1133">Transmembrane helix</keyword>
<comment type="caution">
    <text evidence="2">The sequence shown here is derived from an EMBL/GenBank/DDBJ whole genome shotgun (WGS) entry which is preliminary data.</text>
</comment>